<organism evidence="5 6">
    <name type="scientific">Natrinema salsiterrestre</name>
    <dbReference type="NCBI Taxonomy" id="2950540"/>
    <lineage>
        <taxon>Archaea</taxon>
        <taxon>Methanobacteriati</taxon>
        <taxon>Methanobacteriota</taxon>
        <taxon>Stenosarchaea group</taxon>
        <taxon>Halobacteria</taxon>
        <taxon>Halobacteriales</taxon>
        <taxon>Natrialbaceae</taxon>
        <taxon>Natrinema</taxon>
    </lineage>
</organism>
<feature type="binding site" evidence="2">
    <location>
        <position position="291"/>
    </location>
    <ligand>
        <name>Zn(2+)</name>
        <dbReference type="ChEBI" id="CHEBI:29105"/>
        <note>catalytic</note>
    </ligand>
</feature>
<keyword evidence="1 2" id="KW-0479">Metal-binding</keyword>
<dbReference type="CDD" id="cd06460">
    <property type="entry name" value="M32_Taq"/>
    <property type="match status" value="1"/>
</dbReference>
<keyword evidence="2" id="KW-0862">Zinc</keyword>
<dbReference type="PROSITE" id="PS52034">
    <property type="entry name" value="PEPTIDASE_M32"/>
    <property type="match status" value="1"/>
</dbReference>
<comment type="function">
    <text evidence="1">Broad specificity carboxypetidase that releases amino acids sequentially from the C-terminus, including neutral, aromatic, polar and basic residues.</text>
</comment>
<sequence>MATDQARSDASEADTYDRFEERVQRISNVGNAAGILGWDQEVMMPDEGTPARAQQLSTLSSISHELLTADETGELLAELEGGETTASSREASGETASGDLESDQAAVVREIRRRYDRETSVPQELVEEISATSSNAHPKWKQAKEEDDFEHFAPTLEKLVDLKREYANHIDPDADPYAVLFADYEPYIDLETAERVLERLRENLVPLIDAVQDSDADLTTDAFAGAFDDDDQEALARDVLDSLGYDWGRGRLDTAPHPFSSGTQFDARVTTRFEEDDLLGSITSTIHEFGHANYTQGLPDDGYGTPLGEARDLSVHESQSRLWENHVGRSRPFWEHFLPIARERFPELEDVTPEEAYEAANQVHDDNLIRVEADELTYHLHIVIRFEIERDLIRGDLEVSEVPEVWNDKYEEYLGVRPETDAEGCLQDIHWSHGDFGYFSTYSLGSVLAAQLYAAAEDDCGDFDDGIRRGEFDELNGWLRENIHRHGKRYVTPDLIERATGEGLTADHFLAYVESKYGELYDLEDY</sequence>
<comment type="caution">
    <text evidence="5">The sequence shown here is derived from an EMBL/GenBank/DDBJ whole genome shotgun (WGS) entry which is preliminary data.</text>
</comment>
<dbReference type="InterPro" id="IPR001333">
    <property type="entry name" value="Peptidase_M32_Taq"/>
</dbReference>
<keyword evidence="1" id="KW-0645">Protease</keyword>
<accession>A0A9Q4KZW5</accession>
<evidence type="ECO:0000256" key="1">
    <source>
        <dbReference type="PIRNR" id="PIRNR006615"/>
    </source>
</evidence>
<feature type="binding site" evidence="2">
    <location>
        <position position="287"/>
    </location>
    <ligand>
        <name>Zn(2+)</name>
        <dbReference type="ChEBI" id="CHEBI:29105"/>
        <note>catalytic</note>
    </ligand>
</feature>
<dbReference type="GO" id="GO:0006508">
    <property type="term" value="P:proteolysis"/>
    <property type="evidence" value="ECO:0007669"/>
    <property type="project" value="UniProtKB-UniRule"/>
</dbReference>
<dbReference type="GO" id="GO:0004181">
    <property type="term" value="F:metallocarboxypeptidase activity"/>
    <property type="evidence" value="ECO:0007669"/>
    <property type="project" value="UniProtKB-UniRule"/>
</dbReference>
<dbReference type="PRINTS" id="PR00998">
    <property type="entry name" value="CRBOXYPTASET"/>
</dbReference>
<dbReference type="Gene3D" id="1.10.1370.30">
    <property type="match status" value="1"/>
</dbReference>
<dbReference type="RefSeq" id="WP_277520376.1">
    <property type="nucleotide sequence ID" value="NZ_JAMQOT010000001.1"/>
</dbReference>
<keyword evidence="1" id="KW-0378">Hydrolase</keyword>
<dbReference type="Pfam" id="PF02074">
    <property type="entry name" value="Peptidase_M32"/>
    <property type="match status" value="1"/>
</dbReference>
<comment type="catalytic activity">
    <reaction evidence="1">
        <text>Release of a C-terminal amino acid with broad specificity, except for -Pro.</text>
        <dbReference type="EC" id="3.4.17.19"/>
    </reaction>
</comment>
<dbReference type="PIRSF" id="PIRSF006615">
    <property type="entry name" value="Zn_crbxpep_Taq"/>
    <property type="match status" value="1"/>
</dbReference>
<keyword evidence="1" id="KW-0482">Metalloprotease</keyword>
<keyword evidence="6" id="KW-1185">Reference proteome</keyword>
<evidence type="ECO:0000313" key="6">
    <source>
        <dbReference type="Proteomes" id="UP001154061"/>
    </source>
</evidence>
<dbReference type="EC" id="3.4.17.19" evidence="1"/>
<feature type="binding site" evidence="2">
    <location>
        <position position="317"/>
    </location>
    <ligand>
        <name>Zn(2+)</name>
        <dbReference type="ChEBI" id="CHEBI:29105"/>
        <note>catalytic</note>
    </ligand>
</feature>
<evidence type="ECO:0000256" key="4">
    <source>
        <dbReference type="SAM" id="MobiDB-lite"/>
    </source>
</evidence>
<evidence type="ECO:0000313" key="5">
    <source>
        <dbReference type="EMBL" id="MDF9744909.1"/>
    </source>
</evidence>
<evidence type="ECO:0000256" key="3">
    <source>
        <dbReference type="PIRSR" id="PIRSR006615-2"/>
    </source>
</evidence>
<dbReference type="PANTHER" id="PTHR34217:SF1">
    <property type="entry name" value="CARBOXYPEPTIDASE 1"/>
    <property type="match status" value="1"/>
</dbReference>
<feature type="region of interest" description="Disordered" evidence="4">
    <location>
        <begin position="80"/>
        <end position="103"/>
    </location>
</feature>
<dbReference type="EMBL" id="JAMQOT010000001">
    <property type="protein sequence ID" value="MDF9744909.1"/>
    <property type="molecule type" value="Genomic_DNA"/>
</dbReference>
<name>A0A9Q4KZW5_9EURY</name>
<keyword evidence="1 5" id="KW-0121">Carboxypeptidase</keyword>
<protein>
    <recommendedName>
        <fullName evidence="1">Metal-dependent carboxypeptidase</fullName>
        <ecNumber evidence="1">3.4.17.19</ecNumber>
    </recommendedName>
</protein>
<dbReference type="SUPFAM" id="SSF55486">
    <property type="entry name" value="Metalloproteases ('zincins'), catalytic domain"/>
    <property type="match status" value="1"/>
</dbReference>
<comment type="similarity">
    <text evidence="1">Belongs to the peptidase M32 family.</text>
</comment>
<feature type="active site" description="Proton donor/acceptor" evidence="3">
    <location>
        <position position="288"/>
    </location>
</feature>
<dbReference type="GO" id="GO:0046872">
    <property type="term" value="F:metal ion binding"/>
    <property type="evidence" value="ECO:0007669"/>
    <property type="project" value="UniProtKB-KW"/>
</dbReference>
<dbReference type="AlphaFoldDB" id="A0A9Q4KZW5"/>
<evidence type="ECO:0000256" key="2">
    <source>
        <dbReference type="PIRSR" id="PIRSR006615-1"/>
    </source>
</evidence>
<proteinExistence type="inferred from homology"/>
<dbReference type="PANTHER" id="PTHR34217">
    <property type="entry name" value="METAL-DEPENDENT CARBOXYPEPTIDASE"/>
    <property type="match status" value="1"/>
</dbReference>
<dbReference type="Proteomes" id="UP001154061">
    <property type="component" value="Unassembled WGS sequence"/>
</dbReference>
<gene>
    <name evidence="5" type="ORF">NDI89_04840</name>
</gene>
<comment type="cofactor">
    <cofactor evidence="2">
        <name>Zn(2+)</name>
        <dbReference type="ChEBI" id="CHEBI:29105"/>
    </cofactor>
    <text evidence="2">Binds 1 zinc ion per subunit.</text>
</comment>
<reference evidence="5" key="1">
    <citation type="submission" date="2022-06" db="EMBL/GenBank/DDBJ databases">
        <title>Natrinema sp. a new haloarchaeum isolate from saline soil.</title>
        <authorList>
            <person name="Strakova D."/>
            <person name="Galisteo C."/>
            <person name="Sanchez-Porro C."/>
            <person name="Ventosa A."/>
        </authorList>
    </citation>
    <scope>NUCLEOTIDE SEQUENCE</scope>
    <source>
        <strain evidence="5">S1CR25-10</strain>
    </source>
</reference>